<dbReference type="Pfam" id="PF13519">
    <property type="entry name" value="VWA_2"/>
    <property type="match status" value="1"/>
</dbReference>
<proteinExistence type="predicted"/>
<dbReference type="Pfam" id="PF00092">
    <property type="entry name" value="VWA"/>
    <property type="match status" value="1"/>
</dbReference>
<sequence length="250" mass="27803">MEGKRMNGTLRQILLMTDGHSNYGEDPVAIARLAQEYDVTVNVIGITDENRENEKGLQEVEAIALAGGGVSEIVFARQLAKTVQMVTRKAMTQTLHGVVNQELKQILGQNDEMEDLPPEKRGQVMEVVDDLGEKVLLEVLVLIDTSASMTNKLPMVQEALLDLSISLNSRSGDTKFSLYSFPGKRKPIERLLDWTPKLQSLTATFTKLSTAGMTPTGPALQAALQVFEERRGKRRLEDDENEQRQGRFGF</sequence>
<dbReference type="CDD" id="cd00198">
    <property type="entry name" value="vWFA"/>
    <property type="match status" value="1"/>
</dbReference>
<reference evidence="2 3" key="1">
    <citation type="submission" date="2017-07" db="EMBL/GenBank/DDBJ databases">
        <title>Isolation and whole genome analysis of endospore-forming bacteria from heroin.</title>
        <authorList>
            <person name="Kalinowski J."/>
            <person name="Ahrens B."/>
            <person name="Al-Dilaimi A."/>
            <person name="Winkler A."/>
            <person name="Wibberg D."/>
            <person name="Schleenbecker U."/>
            <person name="Ruckert C."/>
            <person name="Wolfel R."/>
            <person name="Grass G."/>
        </authorList>
    </citation>
    <scope>NUCLEOTIDE SEQUENCE [LARGE SCALE GENOMIC DNA]</scope>
    <source>
        <strain evidence="2 3">7539</strain>
    </source>
</reference>
<name>A0A268NTU3_SHOCL</name>
<dbReference type="RefSeq" id="WP_073305774.1">
    <property type="nucleotide sequence ID" value="NZ_BOQQ01000013.1"/>
</dbReference>
<dbReference type="PROSITE" id="PS50234">
    <property type="entry name" value="VWFA"/>
    <property type="match status" value="2"/>
</dbReference>
<dbReference type="InterPro" id="IPR036465">
    <property type="entry name" value="vWFA_dom_sf"/>
</dbReference>
<feature type="domain" description="VWFA" evidence="1">
    <location>
        <begin position="138"/>
        <end position="244"/>
    </location>
</feature>
<dbReference type="Proteomes" id="UP000216207">
    <property type="component" value="Unassembled WGS sequence"/>
</dbReference>
<comment type="caution">
    <text evidence="2">The sequence shown here is derived from an EMBL/GenBank/DDBJ whole genome shotgun (WGS) entry which is preliminary data.</text>
</comment>
<dbReference type="InterPro" id="IPR002035">
    <property type="entry name" value="VWF_A"/>
</dbReference>
<evidence type="ECO:0000313" key="2">
    <source>
        <dbReference type="EMBL" id="PAE86927.1"/>
    </source>
</evidence>
<organism evidence="2 3">
    <name type="scientific">Shouchella clausii</name>
    <name type="common">Alkalihalobacillus clausii</name>
    <dbReference type="NCBI Taxonomy" id="79880"/>
    <lineage>
        <taxon>Bacteria</taxon>
        <taxon>Bacillati</taxon>
        <taxon>Bacillota</taxon>
        <taxon>Bacilli</taxon>
        <taxon>Bacillales</taxon>
        <taxon>Bacillaceae</taxon>
        <taxon>Shouchella</taxon>
    </lineage>
</organism>
<dbReference type="EMBL" id="NPCC01000044">
    <property type="protein sequence ID" value="PAE86927.1"/>
    <property type="molecule type" value="Genomic_DNA"/>
</dbReference>
<evidence type="ECO:0000313" key="3">
    <source>
        <dbReference type="Proteomes" id="UP000216207"/>
    </source>
</evidence>
<protein>
    <recommendedName>
        <fullName evidence="1">VWFA domain-containing protein</fullName>
    </recommendedName>
</protein>
<dbReference type="Gene3D" id="3.40.50.410">
    <property type="entry name" value="von Willebrand factor, type A domain"/>
    <property type="match status" value="1"/>
</dbReference>
<evidence type="ECO:0000259" key="1">
    <source>
        <dbReference type="PROSITE" id="PS50234"/>
    </source>
</evidence>
<feature type="domain" description="VWFA" evidence="1">
    <location>
        <begin position="1"/>
        <end position="95"/>
    </location>
</feature>
<accession>A0A268NTU3</accession>
<dbReference type="SUPFAM" id="SSF53300">
    <property type="entry name" value="vWA-like"/>
    <property type="match status" value="2"/>
</dbReference>
<gene>
    <name evidence="2" type="ORF">CHH72_20755</name>
</gene>
<dbReference type="AlphaFoldDB" id="A0A268NTU3"/>